<evidence type="ECO:0000256" key="1">
    <source>
        <dbReference type="ARBA" id="ARBA00000085"/>
    </source>
</evidence>
<dbReference type="Proteomes" id="UP001172083">
    <property type="component" value="Unassembled WGS sequence"/>
</dbReference>
<evidence type="ECO:0000256" key="2">
    <source>
        <dbReference type="ARBA" id="ARBA00012438"/>
    </source>
</evidence>
<feature type="transmembrane region" description="Helical" evidence="10">
    <location>
        <begin position="55"/>
        <end position="77"/>
    </location>
</feature>
<keyword evidence="7 12" id="KW-0067">ATP-binding</keyword>
<keyword evidence="10" id="KW-0812">Transmembrane</keyword>
<feature type="transmembrane region" description="Helical" evidence="10">
    <location>
        <begin position="147"/>
        <end position="167"/>
    </location>
</feature>
<evidence type="ECO:0000259" key="11">
    <source>
        <dbReference type="PROSITE" id="PS50109"/>
    </source>
</evidence>
<dbReference type="InterPro" id="IPR036890">
    <property type="entry name" value="HATPase_C_sf"/>
</dbReference>
<evidence type="ECO:0000256" key="5">
    <source>
        <dbReference type="ARBA" id="ARBA00022741"/>
    </source>
</evidence>
<dbReference type="SMART" id="SM00387">
    <property type="entry name" value="HATPase_c"/>
    <property type="match status" value="1"/>
</dbReference>
<dbReference type="CDD" id="cd00082">
    <property type="entry name" value="HisKA"/>
    <property type="match status" value="1"/>
</dbReference>
<dbReference type="SUPFAM" id="SSF47384">
    <property type="entry name" value="Homodimeric domain of signal transducing histidine kinase"/>
    <property type="match status" value="1"/>
</dbReference>
<sequence>MYKKIYQIWVDIVYFGVQWEMPDGLKKRIILSNLASITLALIFLLFNVIQTIYLQRYYITITTSILILYLSSIPLLNKAGLNKLTLGSLCVIMPISLIFIVPYDQLTHPELRDIAFFTVPRFTILAMLVLPATLIDYQNKLKMGLGLSIILLCLLFLEEIQGLFVPGTDYGEYQNRRLLLIKFASVAAFVFLTSGFIFFRRVNQRFEERISRLLKKEKISNSDLQAANKKLEESNEKISDLLKELKETNNNLVESKAELQEAYEELQSVELITRERAIEIEKQKEQIEASNKAVLEKNQLLAEAQRKIAETNEELKASNSSLEETVNERTARLRRTNENLIQANQELDLFIYRASHDLRGPIASILGLTKIAKIEEERHAQISYLDMLEKTADNANEVLSKLLLVNIVNQAAEHVDIDFDAIVANLKKIFDKRFKELGIDFCVEIKKGLKLVSDANLLLIICERLIENGIDFRCNRLNEKPFLKLGITGSGNRVVFEFRDNGIGIASNFYQRIFGMFFRASERSQGNGLGLYIARKAAEKLGGEITFESEIDSGSSFRLILPNQ</sequence>
<dbReference type="RefSeq" id="WP_346760971.1">
    <property type="nucleotide sequence ID" value="NZ_JAUJEB010000007.1"/>
</dbReference>
<dbReference type="InterPro" id="IPR003661">
    <property type="entry name" value="HisK_dim/P_dom"/>
</dbReference>
<dbReference type="GO" id="GO:0005524">
    <property type="term" value="F:ATP binding"/>
    <property type="evidence" value="ECO:0007669"/>
    <property type="project" value="UniProtKB-KW"/>
</dbReference>
<feature type="transmembrane region" description="Helical" evidence="10">
    <location>
        <begin position="29"/>
        <end position="49"/>
    </location>
</feature>
<dbReference type="InterPro" id="IPR036097">
    <property type="entry name" value="HisK_dim/P_sf"/>
</dbReference>
<evidence type="ECO:0000256" key="7">
    <source>
        <dbReference type="ARBA" id="ARBA00022840"/>
    </source>
</evidence>
<keyword evidence="4" id="KW-0808">Transferase</keyword>
<keyword evidence="9" id="KW-0175">Coiled coil</keyword>
<name>A0ABT8LDE0_9BACT</name>
<dbReference type="Gene3D" id="3.30.565.10">
    <property type="entry name" value="Histidine kinase-like ATPase, C-terminal domain"/>
    <property type="match status" value="1"/>
</dbReference>
<proteinExistence type="predicted"/>
<evidence type="ECO:0000256" key="4">
    <source>
        <dbReference type="ARBA" id="ARBA00022679"/>
    </source>
</evidence>
<dbReference type="Pfam" id="PF02518">
    <property type="entry name" value="HATPase_c"/>
    <property type="match status" value="1"/>
</dbReference>
<dbReference type="InterPro" id="IPR005467">
    <property type="entry name" value="His_kinase_dom"/>
</dbReference>
<feature type="transmembrane region" description="Helical" evidence="10">
    <location>
        <begin position="84"/>
        <end position="102"/>
    </location>
</feature>
<evidence type="ECO:0000256" key="10">
    <source>
        <dbReference type="SAM" id="Phobius"/>
    </source>
</evidence>
<dbReference type="InterPro" id="IPR004358">
    <property type="entry name" value="Sig_transdc_His_kin-like_C"/>
</dbReference>
<dbReference type="PANTHER" id="PTHR42878:SF7">
    <property type="entry name" value="SENSOR HISTIDINE KINASE GLRK"/>
    <property type="match status" value="1"/>
</dbReference>
<accession>A0ABT8LDE0</accession>
<evidence type="ECO:0000313" key="12">
    <source>
        <dbReference type="EMBL" id="MDN5215633.1"/>
    </source>
</evidence>
<dbReference type="PANTHER" id="PTHR42878">
    <property type="entry name" value="TWO-COMPONENT HISTIDINE KINASE"/>
    <property type="match status" value="1"/>
</dbReference>
<evidence type="ECO:0000256" key="8">
    <source>
        <dbReference type="ARBA" id="ARBA00023012"/>
    </source>
</evidence>
<comment type="caution">
    <text evidence="12">The sequence shown here is derived from an EMBL/GenBank/DDBJ whole genome shotgun (WGS) entry which is preliminary data.</text>
</comment>
<keyword evidence="5" id="KW-0547">Nucleotide-binding</keyword>
<evidence type="ECO:0000256" key="3">
    <source>
        <dbReference type="ARBA" id="ARBA00022553"/>
    </source>
</evidence>
<comment type="catalytic activity">
    <reaction evidence="1">
        <text>ATP + protein L-histidine = ADP + protein N-phospho-L-histidine.</text>
        <dbReference type="EC" id="2.7.13.3"/>
    </reaction>
</comment>
<reference evidence="12" key="1">
    <citation type="submission" date="2023-06" db="EMBL/GenBank/DDBJ databases">
        <title>Genomic of Agaribacillus aureum.</title>
        <authorList>
            <person name="Wang G."/>
        </authorList>
    </citation>
    <scope>NUCLEOTIDE SEQUENCE</scope>
    <source>
        <strain evidence="12">BMA12</strain>
    </source>
</reference>
<keyword evidence="6" id="KW-0418">Kinase</keyword>
<dbReference type="InterPro" id="IPR003594">
    <property type="entry name" value="HATPase_dom"/>
</dbReference>
<dbReference type="PRINTS" id="PR00344">
    <property type="entry name" value="BCTRLSENSOR"/>
</dbReference>
<protein>
    <recommendedName>
        <fullName evidence="2">histidine kinase</fullName>
        <ecNumber evidence="2">2.7.13.3</ecNumber>
    </recommendedName>
</protein>
<dbReference type="PROSITE" id="PS50109">
    <property type="entry name" value="HIS_KIN"/>
    <property type="match status" value="1"/>
</dbReference>
<evidence type="ECO:0000256" key="6">
    <source>
        <dbReference type="ARBA" id="ARBA00022777"/>
    </source>
</evidence>
<keyword evidence="3" id="KW-0597">Phosphoprotein</keyword>
<evidence type="ECO:0000313" key="13">
    <source>
        <dbReference type="Proteomes" id="UP001172083"/>
    </source>
</evidence>
<feature type="domain" description="Histidine kinase" evidence="11">
    <location>
        <begin position="353"/>
        <end position="564"/>
    </location>
</feature>
<feature type="transmembrane region" description="Helical" evidence="10">
    <location>
        <begin position="179"/>
        <end position="199"/>
    </location>
</feature>
<dbReference type="EMBL" id="JAUJEB010000007">
    <property type="protein sequence ID" value="MDN5215633.1"/>
    <property type="molecule type" value="Genomic_DNA"/>
</dbReference>
<organism evidence="12 13">
    <name type="scientific">Agaribacillus aureus</name>
    <dbReference type="NCBI Taxonomy" id="3051825"/>
    <lineage>
        <taxon>Bacteria</taxon>
        <taxon>Pseudomonadati</taxon>
        <taxon>Bacteroidota</taxon>
        <taxon>Cytophagia</taxon>
        <taxon>Cytophagales</taxon>
        <taxon>Splendidivirgaceae</taxon>
        <taxon>Agaribacillus</taxon>
    </lineage>
</organism>
<dbReference type="EC" id="2.7.13.3" evidence="2"/>
<dbReference type="InterPro" id="IPR050351">
    <property type="entry name" value="BphY/WalK/GraS-like"/>
</dbReference>
<keyword evidence="10" id="KW-1133">Transmembrane helix</keyword>
<feature type="coiled-coil region" evidence="9">
    <location>
        <begin position="214"/>
        <end position="346"/>
    </location>
</feature>
<dbReference type="SUPFAM" id="SSF55874">
    <property type="entry name" value="ATPase domain of HSP90 chaperone/DNA topoisomerase II/histidine kinase"/>
    <property type="match status" value="1"/>
</dbReference>
<gene>
    <name evidence="12" type="ORF">QQ020_26385</name>
</gene>
<dbReference type="Gene3D" id="1.10.287.130">
    <property type="match status" value="1"/>
</dbReference>
<keyword evidence="13" id="KW-1185">Reference proteome</keyword>
<keyword evidence="10" id="KW-0472">Membrane</keyword>
<evidence type="ECO:0000256" key="9">
    <source>
        <dbReference type="SAM" id="Coils"/>
    </source>
</evidence>
<keyword evidence="8" id="KW-0902">Two-component regulatory system</keyword>